<accession>A0ABD0YZL3</accession>
<dbReference type="GO" id="GO:0005840">
    <property type="term" value="C:ribosome"/>
    <property type="evidence" value="ECO:0007669"/>
    <property type="project" value="UniProtKB-KW"/>
</dbReference>
<dbReference type="PANTHER" id="PTHR11205">
    <property type="entry name" value="RIBOSOMAL PROTEIN S7"/>
    <property type="match status" value="1"/>
</dbReference>
<evidence type="ECO:0000256" key="1">
    <source>
        <dbReference type="ARBA" id="ARBA00007151"/>
    </source>
</evidence>
<comment type="similarity">
    <text evidence="1 4">Belongs to the universal ribosomal protein uS7 family.</text>
</comment>
<dbReference type="Proteomes" id="UP001558652">
    <property type="component" value="Unassembled WGS sequence"/>
</dbReference>
<dbReference type="SUPFAM" id="SSF47973">
    <property type="entry name" value="Ribosomal protein S7"/>
    <property type="match status" value="1"/>
</dbReference>
<keyword evidence="7" id="KW-1185">Reference proteome</keyword>
<comment type="caution">
    <text evidence="6">The sequence shown here is derived from an EMBL/GenBank/DDBJ whole genome shotgun (WGS) entry which is preliminary data.</text>
</comment>
<dbReference type="EMBL" id="JBFDAA010000007">
    <property type="protein sequence ID" value="KAL1130663.1"/>
    <property type="molecule type" value="Genomic_DNA"/>
</dbReference>
<feature type="domain" description="Small ribosomal subunit protein uS7" evidence="5">
    <location>
        <begin position="53"/>
        <end position="204"/>
    </location>
</feature>
<dbReference type="PIRSF" id="PIRSF002122">
    <property type="entry name" value="RPS7p_RPS7a_RPS5e_RPS7o"/>
    <property type="match status" value="1"/>
</dbReference>
<dbReference type="InterPro" id="IPR000235">
    <property type="entry name" value="Ribosomal_uS7"/>
</dbReference>
<dbReference type="InterPro" id="IPR023798">
    <property type="entry name" value="Ribosomal_uS7_dom"/>
</dbReference>
<proteinExistence type="inferred from homology"/>
<evidence type="ECO:0000256" key="4">
    <source>
        <dbReference type="RuleBase" id="RU003619"/>
    </source>
</evidence>
<gene>
    <name evidence="6" type="ORF">AAG570_011905</name>
</gene>
<evidence type="ECO:0000313" key="7">
    <source>
        <dbReference type="Proteomes" id="UP001558652"/>
    </source>
</evidence>
<dbReference type="InterPro" id="IPR020606">
    <property type="entry name" value="Ribosomal_uS7_CS"/>
</dbReference>
<keyword evidence="3 4" id="KW-0687">Ribonucleoprotein</keyword>
<reference evidence="6 7" key="1">
    <citation type="submission" date="2024-07" db="EMBL/GenBank/DDBJ databases">
        <title>Chromosome-level genome assembly of the water stick insect Ranatra chinensis (Heteroptera: Nepidae).</title>
        <authorList>
            <person name="Liu X."/>
        </authorList>
    </citation>
    <scope>NUCLEOTIDE SEQUENCE [LARGE SCALE GENOMIC DNA]</scope>
    <source>
        <strain evidence="6">Cailab_2021Rc</strain>
        <tissue evidence="6">Muscle</tissue>
    </source>
</reference>
<protein>
    <recommendedName>
        <fullName evidence="5">Small ribosomal subunit protein uS7 domain-containing protein</fullName>
    </recommendedName>
</protein>
<evidence type="ECO:0000313" key="6">
    <source>
        <dbReference type="EMBL" id="KAL1130663.1"/>
    </source>
</evidence>
<name>A0ABD0YZL3_9HEMI</name>
<evidence type="ECO:0000259" key="5">
    <source>
        <dbReference type="Pfam" id="PF00177"/>
    </source>
</evidence>
<dbReference type="CDD" id="cd14870">
    <property type="entry name" value="uS7_Mitochondria_Mammalian"/>
    <property type="match status" value="1"/>
</dbReference>
<dbReference type="InterPro" id="IPR036823">
    <property type="entry name" value="Ribosomal_uS7_dom_sf"/>
</dbReference>
<keyword evidence="2 4" id="KW-0689">Ribosomal protein</keyword>
<dbReference type="AlphaFoldDB" id="A0ABD0YZL3"/>
<dbReference type="Gene3D" id="1.10.455.10">
    <property type="entry name" value="Ribosomal protein S7 domain"/>
    <property type="match status" value="1"/>
</dbReference>
<sequence>FCSSKFLCRHSSYNRYFIDPVYKREQLRSIKESGEIEKFRHYPIKAAKSEETCSEFYDPLVEKFINYVMKCGKKELARQLVNKTFETVKRIQVQSYNKETNPELKLQIELDPKKIFYSAVENCKPILQVTPIKRGGATYQVPVSVTPKRALFLSMNWLIQQGKAEPNTTKFHFKLANELISASKNEGRVIKRKQELHKQCEANRAYAHYRWG</sequence>
<dbReference type="GO" id="GO:1990904">
    <property type="term" value="C:ribonucleoprotein complex"/>
    <property type="evidence" value="ECO:0007669"/>
    <property type="project" value="UniProtKB-KW"/>
</dbReference>
<dbReference type="PROSITE" id="PS00052">
    <property type="entry name" value="RIBOSOMAL_S7"/>
    <property type="match status" value="1"/>
</dbReference>
<evidence type="ECO:0000256" key="2">
    <source>
        <dbReference type="ARBA" id="ARBA00022980"/>
    </source>
</evidence>
<dbReference type="Pfam" id="PF00177">
    <property type="entry name" value="Ribosomal_S7"/>
    <property type="match status" value="1"/>
</dbReference>
<organism evidence="6 7">
    <name type="scientific">Ranatra chinensis</name>
    <dbReference type="NCBI Taxonomy" id="642074"/>
    <lineage>
        <taxon>Eukaryota</taxon>
        <taxon>Metazoa</taxon>
        <taxon>Ecdysozoa</taxon>
        <taxon>Arthropoda</taxon>
        <taxon>Hexapoda</taxon>
        <taxon>Insecta</taxon>
        <taxon>Pterygota</taxon>
        <taxon>Neoptera</taxon>
        <taxon>Paraneoptera</taxon>
        <taxon>Hemiptera</taxon>
        <taxon>Heteroptera</taxon>
        <taxon>Panheteroptera</taxon>
        <taxon>Nepomorpha</taxon>
        <taxon>Nepidae</taxon>
        <taxon>Ranatrinae</taxon>
        <taxon>Ranatra</taxon>
    </lineage>
</organism>
<evidence type="ECO:0000256" key="3">
    <source>
        <dbReference type="ARBA" id="ARBA00023274"/>
    </source>
</evidence>
<feature type="non-terminal residue" evidence="6">
    <location>
        <position position="1"/>
    </location>
</feature>